<evidence type="ECO:0000313" key="2">
    <source>
        <dbReference type="Proteomes" id="UP000241769"/>
    </source>
</evidence>
<reference evidence="1 2" key="1">
    <citation type="journal article" date="2018" name="Genome Biol. Evol.">
        <title>Multiple Roots of Fruiting Body Formation in Amoebozoa.</title>
        <authorList>
            <person name="Hillmann F."/>
            <person name="Forbes G."/>
            <person name="Novohradska S."/>
            <person name="Ferling I."/>
            <person name="Riege K."/>
            <person name="Groth M."/>
            <person name="Westermann M."/>
            <person name="Marz M."/>
            <person name="Spaller T."/>
            <person name="Winckler T."/>
            <person name="Schaap P."/>
            <person name="Glockner G."/>
        </authorList>
    </citation>
    <scope>NUCLEOTIDE SEQUENCE [LARGE SCALE GENOMIC DNA]</scope>
    <source>
        <strain evidence="1 2">Jena</strain>
    </source>
</reference>
<comment type="caution">
    <text evidence="1">The sequence shown here is derived from an EMBL/GenBank/DDBJ whole genome shotgun (WGS) entry which is preliminary data.</text>
</comment>
<dbReference type="InParanoid" id="A0A2P6NAQ7"/>
<organism evidence="1 2">
    <name type="scientific">Planoprotostelium fungivorum</name>
    <dbReference type="NCBI Taxonomy" id="1890364"/>
    <lineage>
        <taxon>Eukaryota</taxon>
        <taxon>Amoebozoa</taxon>
        <taxon>Evosea</taxon>
        <taxon>Variosea</taxon>
        <taxon>Cavosteliida</taxon>
        <taxon>Cavosteliaceae</taxon>
        <taxon>Planoprotostelium</taxon>
    </lineage>
</organism>
<keyword evidence="2" id="KW-1185">Reference proteome</keyword>
<accession>A0A2P6NAQ7</accession>
<name>A0A2P6NAQ7_9EUKA</name>
<feature type="non-terminal residue" evidence="1">
    <location>
        <position position="1"/>
    </location>
</feature>
<dbReference type="Proteomes" id="UP000241769">
    <property type="component" value="Unassembled WGS sequence"/>
</dbReference>
<dbReference type="EMBL" id="MDYQ01000132">
    <property type="protein sequence ID" value="PRP81031.1"/>
    <property type="molecule type" value="Genomic_DNA"/>
</dbReference>
<evidence type="ECO:0000313" key="1">
    <source>
        <dbReference type="EMBL" id="PRP81031.1"/>
    </source>
</evidence>
<dbReference type="AlphaFoldDB" id="A0A2P6NAQ7"/>
<gene>
    <name evidence="1" type="ORF">PROFUN_11183</name>
</gene>
<protein>
    <submittedName>
        <fullName evidence="1">Uncharacterized protein</fullName>
    </submittedName>
</protein>
<sequence length="156" mass="18122">EISPFHEDATGRIIRLASTDRMVKEHECIGVGRIYNEPRGVDGTCKILSRDEEQEVTRLYNFRSSRHESTEVEEMTQLYGRMRSCSVEDEPEDVTTLFTKKASPRRQMISRIPKPQPRKVRIPAHVRSSVKKQQARLAAAYRGQQGRMRLTYEEND</sequence>
<proteinExistence type="predicted"/>